<dbReference type="RefSeq" id="WP_146478645.1">
    <property type="nucleotide sequence ID" value="NZ_CP042266.1"/>
</dbReference>
<dbReference type="EMBL" id="CP042266">
    <property type="protein sequence ID" value="QDY75333.1"/>
    <property type="molecule type" value="Genomic_DNA"/>
</dbReference>
<dbReference type="KEGG" id="sqz:FQU76_01145"/>
<dbReference type="Proteomes" id="UP000320580">
    <property type="component" value="Chromosome"/>
</dbReference>
<dbReference type="OrthoDB" id="3689934at2"/>
<dbReference type="AlphaFoldDB" id="A0A5B8JCW7"/>
<proteinExistence type="predicted"/>
<evidence type="ECO:0000313" key="2">
    <source>
        <dbReference type="Proteomes" id="UP000320580"/>
    </source>
</evidence>
<gene>
    <name evidence="1" type="ORF">FQU76_01145</name>
</gene>
<sequence length="216" mass="23596">MSNADSLSWFRGRVVPWVTPWSGAPALREPVVIAPNGRRGIGYADEGVHDRTYDGVLLARGRGRRPGQGDGRPLYEQLDPRRQRRATDQLLCQVCGRRPPRSPHGNLWLMATAGELEGSLTTTPPVCPEPCAVLAVEQCPALARGYVAAWVRYPRPWGYQGVLHAPDPADPRTVRRNGESVHLPYGDPRLPWLLADLTVTRLTGCAAVDPATGGAR</sequence>
<evidence type="ECO:0000313" key="1">
    <source>
        <dbReference type="EMBL" id="QDY75333.1"/>
    </source>
</evidence>
<keyword evidence="2" id="KW-1185">Reference proteome</keyword>
<name>A0A5B8JCW7_9ACTN</name>
<accession>A0A5B8JCW7</accession>
<protein>
    <submittedName>
        <fullName evidence="1">Uncharacterized protein</fullName>
    </submittedName>
</protein>
<organism evidence="1 2">
    <name type="scientific">Streptomyces qinzhouensis</name>
    <dbReference type="NCBI Taxonomy" id="2599401"/>
    <lineage>
        <taxon>Bacteria</taxon>
        <taxon>Bacillati</taxon>
        <taxon>Actinomycetota</taxon>
        <taxon>Actinomycetes</taxon>
        <taxon>Kitasatosporales</taxon>
        <taxon>Streptomycetaceae</taxon>
        <taxon>Streptomyces</taxon>
    </lineage>
</organism>
<reference evidence="1 2" key="1">
    <citation type="submission" date="2019-07" db="EMBL/GenBank/DDBJ databases">
        <authorList>
            <person name="Zhu P."/>
        </authorList>
    </citation>
    <scope>NUCLEOTIDE SEQUENCE [LARGE SCALE GENOMIC DNA]</scope>
    <source>
        <strain evidence="1 2">SSL-25</strain>
    </source>
</reference>